<dbReference type="WBParaSite" id="SSLN_0000393001-mRNA-1">
    <property type="protein sequence ID" value="SSLN_0000393001-mRNA-1"/>
    <property type="gene ID" value="SSLN_0000393001"/>
</dbReference>
<keyword evidence="3" id="KW-0678">Repressor</keyword>
<evidence type="ECO:0000256" key="7">
    <source>
        <dbReference type="ARBA" id="ARBA00022845"/>
    </source>
</evidence>
<evidence type="ECO:0000313" key="15">
    <source>
        <dbReference type="EMBL" id="VDL90192.1"/>
    </source>
</evidence>
<dbReference type="PANTHER" id="PTHR23253:SF9">
    <property type="entry name" value="EUKARYOTIC TRANSLATION INITIATION FACTOR 4 GAMMA 2"/>
    <property type="match status" value="1"/>
</dbReference>
<evidence type="ECO:0000259" key="14">
    <source>
        <dbReference type="PROSITE" id="PS51363"/>
    </source>
</evidence>
<keyword evidence="9" id="KW-0007">Acetylation</keyword>
<evidence type="ECO:0000256" key="6">
    <source>
        <dbReference type="ARBA" id="ARBA00022843"/>
    </source>
</evidence>
<reference evidence="17" key="1">
    <citation type="submission" date="2016-06" db="UniProtKB">
        <authorList>
            <consortium name="WormBaseParasite"/>
        </authorList>
    </citation>
    <scope>IDENTIFICATION</scope>
</reference>
<feature type="compositionally biased region" description="Basic and acidic residues" evidence="13">
    <location>
        <begin position="269"/>
        <end position="280"/>
    </location>
</feature>
<sequence>MAIILVFMANPEDSIGYEFKQSVINTWNGLNMAISATFKILLLERCEDEFTKRDKIDPLDSIARRRYLGGVRFIAELGRIGTIPEKVLHDCVKVLLSRKSKTKQPSEPLDPSSQSAVGSDVSKGKYTRVPSRHSLESDRLSLDMECLCQFLKVVGQHMDTEKARYLMDQYFERMRCILERGTSGHQSRPGDIKAGETASRPTAKGKSAGTKFLPLDTRIRFMMKDVIELRQNHWVPRYTGQQTESTKPKLLSEIRRELEAKSGTVLEPSRSERSPAHRDVPGSGYRPSDGSSPPFGPTGLASSRSSELWGTSAEADWMKLNQLSKALCSQRKELDLFGSSPPINGNYAYSKERSRQSLHNRNSRAVTPITGASSLLSNNSGAVCGNTFRRDISDDCQKVSNGGSGGARALNPGRMNDAFARFTGRDFETVSNGSSASSGSNGVWTRGVFLRGNSNNTPAGDNAMLSRFQRRTIGDQFHKPDQTTVPCMSSSGYFEPDHLSSKVVSGSHSSPSDSFTHSLLGQDASPGAKGTTRPASHDSFVSAPTAAGTGRQLSTVQYNSVSPAHSNRWNNPTDSLPAVKRPAINSNHPPASAQTISNKSLPQEDNKEVSKTIFFILESATDVASATAALQEKNLVSRFSKDVLLKLLLKFCSDYNSPLYLDQKGKFSACLLVSVLSEIQNSSSDFETIPASGLSTRQLTDEAKPSQTSLPNSLNSAWLKVVQSLSSTSIKTSLAFVIARLVLAGLLSLEEMAAPLAAGRHYPLFLLVLQQLSQMLESDATPGSFLSSSFVEDGDFIPVCGNGPLCDVFKQSKQERKRFLAEHFKNSKIDMEKMLPGKFVVLLRTFLRCQSTFGSQAPDRMLAVLEERALTFLVPGLQVAEELSRLLLSGLEATAGQPADASSPPLQPPPLSPQFATRLEAYLDGAEGNVTADFIHSLMAIVFQRILQLGVGILGASAPAEDLMALEKQAWKQLADANLRACFKDSPSHQLDALHALQIFWNDKAQPKGFLLRCFLNMYYLDLVDEATFLTWKEEVDQNYPAKGQALFEVIRWLLWLETAEEEEEEEEEEENKKNDEAVENAKSTDQSKEKDADSSHELESVARIETCTSQE</sequence>
<dbReference type="STRING" id="70667.A0A183SHV9"/>
<dbReference type="InterPro" id="IPR003890">
    <property type="entry name" value="MIF4G-like_typ-3"/>
</dbReference>
<comment type="subunit">
    <text evidence="12">Interacts with the serine/threonine protein kinases MKNK1 and MKNK2. Binds EIF4A and EIF3. Interacts with MIF4GD. Interacts with DAZAP2.</text>
</comment>
<dbReference type="GO" id="GO:0016281">
    <property type="term" value="C:eukaryotic translation initiation factor 4F complex"/>
    <property type="evidence" value="ECO:0007669"/>
    <property type="project" value="TreeGrafter"/>
</dbReference>
<feature type="compositionally biased region" description="Acidic residues" evidence="13">
    <location>
        <begin position="1061"/>
        <end position="1070"/>
    </location>
</feature>
<evidence type="ECO:0000256" key="8">
    <source>
        <dbReference type="ARBA" id="ARBA00022917"/>
    </source>
</evidence>
<comment type="similarity">
    <text evidence="1">Belongs to the eukaryotic initiation factor 4G family.</text>
</comment>
<evidence type="ECO:0000256" key="3">
    <source>
        <dbReference type="ARBA" id="ARBA00022491"/>
    </source>
</evidence>
<evidence type="ECO:0000256" key="11">
    <source>
        <dbReference type="ARBA" id="ARBA00040449"/>
    </source>
</evidence>
<dbReference type="Pfam" id="PF02854">
    <property type="entry name" value="MIF4G"/>
    <property type="match status" value="1"/>
</dbReference>
<dbReference type="Proteomes" id="UP000275846">
    <property type="component" value="Unassembled WGS sequence"/>
</dbReference>
<dbReference type="PROSITE" id="PS51363">
    <property type="entry name" value="W2"/>
    <property type="match status" value="1"/>
</dbReference>
<dbReference type="SMART" id="SM00543">
    <property type="entry name" value="MIF4G"/>
    <property type="match status" value="1"/>
</dbReference>
<evidence type="ECO:0000256" key="2">
    <source>
        <dbReference type="ARBA" id="ARBA00022481"/>
    </source>
</evidence>
<dbReference type="GO" id="GO:0003743">
    <property type="term" value="F:translation initiation factor activity"/>
    <property type="evidence" value="ECO:0007669"/>
    <property type="project" value="UniProtKB-KW"/>
</dbReference>
<keyword evidence="7" id="KW-0810">Translation regulation</keyword>
<keyword evidence="2" id="KW-0488">Methylation</keyword>
<feature type="compositionally biased region" description="Low complexity" evidence="13">
    <location>
        <begin position="501"/>
        <end position="520"/>
    </location>
</feature>
<feature type="region of interest" description="Disordered" evidence="13">
    <location>
        <begin position="181"/>
        <end position="209"/>
    </location>
</feature>
<evidence type="ECO:0000256" key="1">
    <source>
        <dbReference type="ARBA" id="ARBA00005775"/>
    </source>
</evidence>
<dbReference type="PANTHER" id="PTHR23253">
    <property type="entry name" value="EUKARYOTIC TRANSLATION INITIATION FACTOR 4 GAMMA"/>
    <property type="match status" value="1"/>
</dbReference>
<evidence type="ECO:0000313" key="17">
    <source>
        <dbReference type="WBParaSite" id="SSLN_0000393001-mRNA-1"/>
    </source>
</evidence>
<evidence type="ECO:0000313" key="16">
    <source>
        <dbReference type="Proteomes" id="UP000275846"/>
    </source>
</evidence>
<dbReference type="Gene3D" id="1.25.40.180">
    <property type="match status" value="3"/>
</dbReference>
<feature type="domain" description="W2" evidence="14">
    <location>
        <begin position="873"/>
        <end position="1067"/>
    </location>
</feature>
<evidence type="ECO:0000256" key="10">
    <source>
        <dbReference type="ARBA" id="ARBA00037759"/>
    </source>
</evidence>
<dbReference type="SMART" id="SM00515">
    <property type="entry name" value="eIF5C"/>
    <property type="match status" value="1"/>
</dbReference>
<reference evidence="15 16" key="2">
    <citation type="submission" date="2018-11" db="EMBL/GenBank/DDBJ databases">
        <authorList>
            <consortium name="Pathogen Informatics"/>
        </authorList>
    </citation>
    <scope>NUCLEOTIDE SEQUENCE [LARGE SCALE GENOMIC DNA]</scope>
    <source>
        <strain evidence="15 16">NST_G2</strain>
    </source>
</reference>
<keyword evidence="6" id="KW-0832">Ubl conjugation</keyword>
<keyword evidence="16" id="KW-1185">Reference proteome</keyword>
<dbReference type="InterPro" id="IPR003307">
    <property type="entry name" value="W2_domain"/>
</dbReference>
<comment type="function">
    <text evidence="10">Appears to play a role in the switch from cap-dependent to IRES-mediated translation during mitosis, apoptosis and viral infection. Cleaved by some caspases and viral proteases.</text>
</comment>
<dbReference type="GO" id="GO:0003729">
    <property type="term" value="F:mRNA binding"/>
    <property type="evidence" value="ECO:0007669"/>
    <property type="project" value="TreeGrafter"/>
</dbReference>
<protein>
    <recommendedName>
        <fullName evidence="11">Eukaryotic translation initiation factor 4 gamma 2</fullName>
    </recommendedName>
</protein>
<dbReference type="EMBL" id="UYSU01032657">
    <property type="protein sequence ID" value="VDL90192.1"/>
    <property type="molecule type" value="Genomic_DNA"/>
</dbReference>
<keyword evidence="4" id="KW-1017">Isopeptide bond</keyword>
<dbReference type="InterPro" id="IPR016024">
    <property type="entry name" value="ARM-type_fold"/>
</dbReference>
<evidence type="ECO:0000256" key="9">
    <source>
        <dbReference type="ARBA" id="ARBA00022990"/>
    </source>
</evidence>
<gene>
    <name evidence="15" type="ORF">SSLN_LOCUS3807</name>
</gene>
<keyword evidence="5" id="KW-0396">Initiation factor</keyword>
<feature type="region of interest" description="Disordered" evidence="13">
    <location>
        <begin position="499"/>
        <end position="548"/>
    </location>
</feature>
<feature type="region of interest" description="Disordered" evidence="13">
    <location>
        <begin position="102"/>
        <end position="132"/>
    </location>
</feature>
<dbReference type="SUPFAM" id="SSF48371">
    <property type="entry name" value="ARM repeat"/>
    <property type="match status" value="2"/>
</dbReference>
<keyword evidence="8" id="KW-0648">Protein biosynthesis</keyword>
<feature type="compositionally biased region" description="Basic and acidic residues" evidence="13">
    <location>
        <begin position="1086"/>
        <end position="1103"/>
    </location>
</feature>
<dbReference type="GO" id="GO:0006417">
    <property type="term" value="P:regulation of translation"/>
    <property type="evidence" value="ECO:0007669"/>
    <property type="project" value="UniProtKB-KW"/>
</dbReference>
<evidence type="ECO:0000256" key="5">
    <source>
        <dbReference type="ARBA" id="ARBA00022540"/>
    </source>
</evidence>
<dbReference type="AlphaFoldDB" id="A0A183SHV9"/>
<accession>A0A183SHV9</accession>
<evidence type="ECO:0000256" key="12">
    <source>
        <dbReference type="ARBA" id="ARBA00046720"/>
    </source>
</evidence>
<dbReference type="Pfam" id="PF02020">
    <property type="entry name" value="W2"/>
    <property type="match status" value="1"/>
</dbReference>
<organism evidence="17">
    <name type="scientific">Schistocephalus solidus</name>
    <name type="common">Tapeworm</name>
    <dbReference type="NCBI Taxonomy" id="70667"/>
    <lineage>
        <taxon>Eukaryota</taxon>
        <taxon>Metazoa</taxon>
        <taxon>Spiralia</taxon>
        <taxon>Lophotrochozoa</taxon>
        <taxon>Platyhelminthes</taxon>
        <taxon>Cestoda</taxon>
        <taxon>Eucestoda</taxon>
        <taxon>Diphyllobothriidea</taxon>
        <taxon>Diphyllobothriidae</taxon>
        <taxon>Schistocephalus</taxon>
    </lineage>
</organism>
<proteinExistence type="inferred from homology"/>
<evidence type="ECO:0000256" key="13">
    <source>
        <dbReference type="SAM" id="MobiDB-lite"/>
    </source>
</evidence>
<feature type="region of interest" description="Disordered" evidence="13">
    <location>
        <begin position="1061"/>
        <end position="1112"/>
    </location>
</feature>
<feature type="region of interest" description="Disordered" evidence="13">
    <location>
        <begin position="261"/>
        <end position="306"/>
    </location>
</feature>
<name>A0A183SHV9_SCHSO</name>
<dbReference type="OrthoDB" id="514777at2759"/>
<evidence type="ECO:0000256" key="4">
    <source>
        <dbReference type="ARBA" id="ARBA00022499"/>
    </source>
</evidence>